<gene>
    <name evidence="2" type="ORF">GPS25_08530</name>
</gene>
<keyword evidence="1" id="KW-0732">Signal</keyword>
<evidence type="ECO:0000313" key="2">
    <source>
        <dbReference type="EMBL" id="EDO9682722.1"/>
    </source>
</evidence>
<reference evidence="2" key="1">
    <citation type="submission" date="2019-12" db="EMBL/GenBank/DDBJ databases">
        <authorList>
            <consortium name="PulseNet: The National Subtyping Network for Foodborne Disease Surveillance"/>
            <person name="Tarr C.L."/>
            <person name="Trees E."/>
            <person name="Katz L.S."/>
            <person name="Carleton-Romer H.A."/>
            <person name="Stroika S."/>
            <person name="Kucerova Z."/>
            <person name="Roache K.F."/>
            <person name="Sabol A.L."/>
            <person name="Besser J."/>
            <person name="Gerner-Smidt P."/>
        </authorList>
    </citation>
    <scope>NUCLEOTIDE SEQUENCE</scope>
    <source>
        <strain evidence="2">PNUSAC014016</strain>
    </source>
</reference>
<name>A0A6F9JAN9_CAMFE</name>
<feature type="chain" id="PRO_5026103498" evidence="1">
    <location>
        <begin position="18"/>
        <end position="106"/>
    </location>
</feature>
<protein>
    <submittedName>
        <fullName evidence="2">Uncharacterized protein</fullName>
    </submittedName>
</protein>
<comment type="caution">
    <text evidence="2">The sequence shown here is derived from an EMBL/GenBank/DDBJ whole genome shotgun (WGS) entry which is preliminary data.</text>
</comment>
<evidence type="ECO:0000256" key="1">
    <source>
        <dbReference type="SAM" id="SignalP"/>
    </source>
</evidence>
<dbReference type="EMBL" id="AANITE010000012">
    <property type="protein sequence ID" value="EDO9682722.1"/>
    <property type="molecule type" value="Genomic_DNA"/>
</dbReference>
<proteinExistence type="predicted"/>
<dbReference type="AlphaFoldDB" id="A0A6F9JAN9"/>
<organism evidence="2">
    <name type="scientific">Campylobacter fetus</name>
    <dbReference type="NCBI Taxonomy" id="196"/>
    <lineage>
        <taxon>Bacteria</taxon>
        <taxon>Pseudomonadati</taxon>
        <taxon>Campylobacterota</taxon>
        <taxon>Epsilonproteobacteria</taxon>
        <taxon>Campylobacterales</taxon>
        <taxon>Campylobacteraceae</taxon>
        <taxon>Campylobacter</taxon>
    </lineage>
</organism>
<sequence>MIKIFVIFMLVFNFTFAAVWSSSSEDGINQAFEEYNQKVKELNQKVIEKYNGSIKPQAEKVVKNDELKQQLLTNHRELLKVESVEKQNADSVVLKLKAILDNEATR</sequence>
<accession>A0A6F9JAN9</accession>
<feature type="signal peptide" evidence="1">
    <location>
        <begin position="1"/>
        <end position="17"/>
    </location>
</feature>